<accession>A0A2H5PXX5</accession>
<proteinExistence type="predicted"/>
<keyword evidence="2" id="KW-1185">Reference proteome</keyword>
<dbReference type="EMBL" id="BDQV01000156">
    <property type="protein sequence ID" value="GAY57227.1"/>
    <property type="molecule type" value="Genomic_DNA"/>
</dbReference>
<sequence length="86" mass="9478">MLHRIETLQQRKIKCLGQLQTAVIHLVLAVQRRLTKLRGAPAKHIIMVPGLNGLQPGLAQIPVPVKIGGCILVVMFGDMILFDSFI</sequence>
<comment type="caution">
    <text evidence="1">The sequence shown here is derived from an EMBL/GenBank/DDBJ whole genome shotgun (WGS) entry which is preliminary data.</text>
</comment>
<dbReference type="AlphaFoldDB" id="A0A2H5PXX5"/>
<evidence type="ECO:0000313" key="1">
    <source>
        <dbReference type="EMBL" id="GAY57227.1"/>
    </source>
</evidence>
<protein>
    <submittedName>
        <fullName evidence="1">Uncharacterized protein</fullName>
    </submittedName>
</protein>
<gene>
    <name evidence="1" type="ORF">CUMW_177800</name>
</gene>
<evidence type="ECO:0000313" key="2">
    <source>
        <dbReference type="Proteomes" id="UP000236630"/>
    </source>
</evidence>
<dbReference type="Proteomes" id="UP000236630">
    <property type="component" value="Unassembled WGS sequence"/>
</dbReference>
<name>A0A2H5PXX5_CITUN</name>
<reference evidence="1 2" key="1">
    <citation type="journal article" date="2017" name="Front. Genet.">
        <title>Draft sequencing of the heterozygous diploid genome of Satsuma (Citrus unshiu Marc.) using a hybrid assembly approach.</title>
        <authorList>
            <person name="Shimizu T."/>
            <person name="Tanizawa Y."/>
            <person name="Mochizuki T."/>
            <person name="Nagasaki H."/>
            <person name="Yoshioka T."/>
            <person name="Toyoda A."/>
            <person name="Fujiyama A."/>
            <person name="Kaminuma E."/>
            <person name="Nakamura Y."/>
        </authorList>
    </citation>
    <scope>NUCLEOTIDE SEQUENCE [LARGE SCALE GENOMIC DNA]</scope>
    <source>
        <strain evidence="2">cv. Miyagawa wase</strain>
    </source>
</reference>
<organism evidence="1 2">
    <name type="scientific">Citrus unshiu</name>
    <name type="common">Satsuma mandarin</name>
    <name type="synonym">Citrus nobilis var. unshiu</name>
    <dbReference type="NCBI Taxonomy" id="55188"/>
    <lineage>
        <taxon>Eukaryota</taxon>
        <taxon>Viridiplantae</taxon>
        <taxon>Streptophyta</taxon>
        <taxon>Embryophyta</taxon>
        <taxon>Tracheophyta</taxon>
        <taxon>Spermatophyta</taxon>
        <taxon>Magnoliopsida</taxon>
        <taxon>eudicotyledons</taxon>
        <taxon>Gunneridae</taxon>
        <taxon>Pentapetalae</taxon>
        <taxon>rosids</taxon>
        <taxon>malvids</taxon>
        <taxon>Sapindales</taxon>
        <taxon>Rutaceae</taxon>
        <taxon>Aurantioideae</taxon>
        <taxon>Citrus</taxon>
    </lineage>
</organism>